<evidence type="ECO:0000256" key="1">
    <source>
        <dbReference type="ARBA" id="ARBA00022491"/>
    </source>
</evidence>
<dbReference type="Pfam" id="PF00440">
    <property type="entry name" value="TetR_N"/>
    <property type="match status" value="1"/>
</dbReference>
<evidence type="ECO:0000256" key="4">
    <source>
        <dbReference type="ARBA" id="ARBA00023163"/>
    </source>
</evidence>
<evidence type="ECO:0000313" key="8">
    <source>
        <dbReference type="Proteomes" id="UP000196320"/>
    </source>
</evidence>
<dbReference type="RefSeq" id="WP_087132490.1">
    <property type="nucleotide sequence ID" value="NZ_FUKO01000030.1"/>
</dbReference>
<dbReference type="GO" id="GO:0003700">
    <property type="term" value="F:DNA-binding transcription factor activity"/>
    <property type="evidence" value="ECO:0007669"/>
    <property type="project" value="TreeGrafter"/>
</dbReference>
<sequence>MAHTPVHERRRALIEAALRVVAARGLSQATTRAIVAEAGMSLASFHYAFDSRDELIDELILTMVERERLAVVPGTDMEAGTLRELIEAGLAGYFAHLRENPAHEQAMLELTHHALRTPERMEYARRQYTAYAEIAEISLRWAAEATRSQWMLPVSTVARMLIALSDGFTLSWLVDRDDEAARAAISAAAQALAALAAPAE</sequence>
<dbReference type="EMBL" id="FUKO01000030">
    <property type="protein sequence ID" value="SJN42634.1"/>
    <property type="molecule type" value="Genomic_DNA"/>
</dbReference>
<evidence type="ECO:0000256" key="3">
    <source>
        <dbReference type="ARBA" id="ARBA00023125"/>
    </source>
</evidence>
<dbReference type="InterPro" id="IPR009057">
    <property type="entry name" value="Homeodomain-like_sf"/>
</dbReference>
<dbReference type="Pfam" id="PF13977">
    <property type="entry name" value="TetR_C_6"/>
    <property type="match status" value="1"/>
</dbReference>
<feature type="DNA-binding region" description="H-T-H motif" evidence="5">
    <location>
        <begin position="30"/>
        <end position="49"/>
    </location>
</feature>
<keyword evidence="3 5" id="KW-0238">DNA-binding</keyword>
<gene>
    <name evidence="7" type="ORF">FM104_12125</name>
</gene>
<dbReference type="OrthoDB" id="5242433at2"/>
<evidence type="ECO:0000256" key="2">
    <source>
        <dbReference type="ARBA" id="ARBA00023015"/>
    </source>
</evidence>
<dbReference type="InterPro" id="IPR036271">
    <property type="entry name" value="Tet_transcr_reg_TetR-rel_C_sf"/>
</dbReference>
<dbReference type="Proteomes" id="UP000196320">
    <property type="component" value="Unassembled WGS sequence"/>
</dbReference>
<keyword evidence="1" id="KW-0678">Repressor</keyword>
<dbReference type="Gene3D" id="1.10.357.10">
    <property type="entry name" value="Tetracycline Repressor, domain 2"/>
    <property type="match status" value="1"/>
</dbReference>
<reference evidence="7 8" key="1">
    <citation type="submission" date="2017-02" db="EMBL/GenBank/DDBJ databases">
        <authorList>
            <person name="Peterson S.W."/>
        </authorList>
    </citation>
    <scope>NUCLEOTIDE SEQUENCE [LARGE SCALE GENOMIC DNA]</scope>
    <source>
        <strain evidence="7 8">B Mb 05.01</strain>
    </source>
</reference>
<dbReference type="GO" id="GO:0000976">
    <property type="term" value="F:transcription cis-regulatory region binding"/>
    <property type="evidence" value="ECO:0007669"/>
    <property type="project" value="TreeGrafter"/>
</dbReference>
<evidence type="ECO:0000256" key="5">
    <source>
        <dbReference type="PROSITE-ProRule" id="PRU00335"/>
    </source>
</evidence>
<dbReference type="PANTHER" id="PTHR30055:SF234">
    <property type="entry name" value="HTH-TYPE TRANSCRIPTIONAL REGULATOR BETI"/>
    <property type="match status" value="1"/>
</dbReference>
<accession>A0A1R4KET0</accession>
<protein>
    <submittedName>
        <fullName evidence="7">Transcriptional regulator, TetR family</fullName>
    </submittedName>
</protein>
<keyword evidence="8" id="KW-1185">Reference proteome</keyword>
<dbReference type="PANTHER" id="PTHR30055">
    <property type="entry name" value="HTH-TYPE TRANSCRIPTIONAL REGULATOR RUTR"/>
    <property type="match status" value="1"/>
</dbReference>
<dbReference type="PROSITE" id="PS50977">
    <property type="entry name" value="HTH_TETR_2"/>
    <property type="match status" value="1"/>
</dbReference>
<dbReference type="SUPFAM" id="SSF48498">
    <property type="entry name" value="Tetracyclin repressor-like, C-terminal domain"/>
    <property type="match status" value="1"/>
</dbReference>
<keyword evidence="2" id="KW-0805">Transcription regulation</keyword>
<proteinExistence type="predicted"/>
<dbReference type="AlphaFoldDB" id="A0A1R4KET0"/>
<evidence type="ECO:0000313" key="7">
    <source>
        <dbReference type="EMBL" id="SJN42634.1"/>
    </source>
</evidence>
<name>A0A1R4KET0_9MICO</name>
<feature type="domain" description="HTH tetR-type" evidence="6">
    <location>
        <begin position="7"/>
        <end position="67"/>
    </location>
</feature>
<dbReference type="InterPro" id="IPR039538">
    <property type="entry name" value="BetI_C"/>
</dbReference>
<dbReference type="InterPro" id="IPR001647">
    <property type="entry name" value="HTH_TetR"/>
</dbReference>
<organism evidence="7 8">
    <name type="scientific">Microbacterium esteraromaticum</name>
    <dbReference type="NCBI Taxonomy" id="57043"/>
    <lineage>
        <taxon>Bacteria</taxon>
        <taxon>Bacillati</taxon>
        <taxon>Actinomycetota</taxon>
        <taxon>Actinomycetes</taxon>
        <taxon>Micrococcales</taxon>
        <taxon>Microbacteriaceae</taxon>
        <taxon>Microbacterium</taxon>
    </lineage>
</organism>
<dbReference type="InterPro" id="IPR050109">
    <property type="entry name" value="HTH-type_TetR-like_transc_reg"/>
</dbReference>
<dbReference type="PRINTS" id="PR00455">
    <property type="entry name" value="HTHTETR"/>
</dbReference>
<dbReference type="SUPFAM" id="SSF46689">
    <property type="entry name" value="Homeodomain-like"/>
    <property type="match status" value="1"/>
</dbReference>
<keyword evidence="4" id="KW-0804">Transcription</keyword>
<evidence type="ECO:0000259" key="6">
    <source>
        <dbReference type="PROSITE" id="PS50977"/>
    </source>
</evidence>